<dbReference type="InterPro" id="IPR000719">
    <property type="entry name" value="Prot_kinase_dom"/>
</dbReference>
<proteinExistence type="predicted"/>
<feature type="domain" description="Protein kinase" evidence="3">
    <location>
        <begin position="462"/>
        <end position="727"/>
    </location>
</feature>
<feature type="compositionally biased region" description="Polar residues" evidence="1">
    <location>
        <begin position="409"/>
        <end position="424"/>
    </location>
</feature>
<evidence type="ECO:0000259" key="3">
    <source>
        <dbReference type="PROSITE" id="PS50011"/>
    </source>
</evidence>
<feature type="transmembrane region" description="Helical" evidence="2">
    <location>
        <begin position="342"/>
        <end position="365"/>
    </location>
</feature>
<gene>
    <name evidence="4" type="ORF">Pfra01_000696200</name>
</gene>
<dbReference type="PROSITE" id="PS50011">
    <property type="entry name" value="PROTEIN_KINASE_DOM"/>
    <property type="match status" value="1"/>
</dbReference>
<feature type="region of interest" description="Disordered" evidence="1">
    <location>
        <begin position="374"/>
        <end position="434"/>
    </location>
</feature>
<dbReference type="OrthoDB" id="10261027at2759"/>
<keyword evidence="2" id="KW-1133">Transmembrane helix</keyword>
<dbReference type="CDD" id="cd13999">
    <property type="entry name" value="STKc_MAP3K-like"/>
    <property type="match status" value="1"/>
</dbReference>
<evidence type="ECO:0000313" key="4">
    <source>
        <dbReference type="EMBL" id="GMF30934.1"/>
    </source>
</evidence>
<dbReference type="Pfam" id="PF07714">
    <property type="entry name" value="PK_Tyr_Ser-Thr"/>
    <property type="match status" value="1"/>
</dbReference>
<reference evidence="4" key="1">
    <citation type="submission" date="2023-04" db="EMBL/GenBank/DDBJ databases">
        <title>Phytophthora fragariaefolia NBRC 109709.</title>
        <authorList>
            <person name="Ichikawa N."/>
            <person name="Sato H."/>
            <person name="Tonouchi N."/>
        </authorList>
    </citation>
    <scope>NUCLEOTIDE SEQUENCE</scope>
    <source>
        <strain evidence="4">NBRC 109709</strain>
    </source>
</reference>
<keyword evidence="5" id="KW-1185">Reference proteome</keyword>
<dbReference type="InterPro" id="IPR011009">
    <property type="entry name" value="Kinase-like_dom_sf"/>
</dbReference>
<protein>
    <submittedName>
        <fullName evidence="4">Unnamed protein product</fullName>
    </submittedName>
</protein>
<dbReference type="GO" id="GO:0004674">
    <property type="term" value="F:protein serine/threonine kinase activity"/>
    <property type="evidence" value="ECO:0007669"/>
    <property type="project" value="TreeGrafter"/>
</dbReference>
<dbReference type="GO" id="GO:0005524">
    <property type="term" value="F:ATP binding"/>
    <property type="evidence" value="ECO:0007669"/>
    <property type="project" value="InterPro"/>
</dbReference>
<evidence type="ECO:0000256" key="1">
    <source>
        <dbReference type="SAM" id="MobiDB-lite"/>
    </source>
</evidence>
<dbReference type="PROSITE" id="PS00108">
    <property type="entry name" value="PROTEIN_KINASE_ST"/>
    <property type="match status" value="1"/>
</dbReference>
<evidence type="ECO:0000256" key="2">
    <source>
        <dbReference type="SAM" id="Phobius"/>
    </source>
</evidence>
<dbReference type="Gene3D" id="3.30.200.20">
    <property type="entry name" value="Phosphorylase Kinase, domain 1"/>
    <property type="match status" value="1"/>
</dbReference>
<dbReference type="SMART" id="SM00220">
    <property type="entry name" value="S_TKc"/>
    <property type="match status" value="1"/>
</dbReference>
<dbReference type="PANTHER" id="PTHR44329:SF214">
    <property type="entry name" value="PROTEIN KINASE DOMAIN-CONTAINING PROTEIN"/>
    <property type="match status" value="1"/>
</dbReference>
<organism evidence="4 5">
    <name type="scientific">Phytophthora fragariaefolia</name>
    <dbReference type="NCBI Taxonomy" id="1490495"/>
    <lineage>
        <taxon>Eukaryota</taxon>
        <taxon>Sar</taxon>
        <taxon>Stramenopiles</taxon>
        <taxon>Oomycota</taxon>
        <taxon>Peronosporomycetes</taxon>
        <taxon>Peronosporales</taxon>
        <taxon>Peronosporaceae</taxon>
        <taxon>Phytophthora</taxon>
    </lineage>
</organism>
<evidence type="ECO:0000313" key="5">
    <source>
        <dbReference type="Proteomes" id="UP001165121"/>
    </source>
</evidence>
<name>A0A9W6WWW8_9STRA</name>
<dbReference type="Proteomes" id="UP001165121">
    <property type="component" value="Unassembled WGS sequence"/>
</dbReference>
<dbReference type="PANTHER" id="PTHR44329">
    <property type="entry name" value="SERINE/THREONINE-PROTEIN KINASE TNNI3K-RELATED"/>
    <property type="match status" value="1"/>
</dbReference>
<dbReference type="EMBL" id="BSXT01000607">
    <property type="protein sequence ID" value="GMF30934.1"/>
    <property type="molecule type" value="Genomic_DNA"/>
</dbReference>
<dbReference type="InterPro" id="IPR001245">
    <property type="entry name" value="Ser-Thr/Tyr_kinase_cat_dom"/>
</dbReference>
<comment type="caution">
    <text evidence="4">The sequence shown here is derived from an EMBL/GenBank/DDBJ whole genome shotgun (WGS) entry which is preliminary data.</text>
</comment>
<accession>A0A9W6WWW8</accession>
<dbReference type="Gene3D" id="1.10.510.10">
    <property type="entry name" value="Transferase(Phosphotransferase) domain 1"/>
    <property type="match status" value="1"/>
</dbReference>
<dbReference type="InterPro" id="IPR008271">
    <property type="entry name" value="Ser/Thr_kinase_AS"/>
</dbReference>
<keyword evidence="2" id="KW-0812">Transmembrane</keyword>
<dbReference type="AlphaFoldDB" id="A0A9W6WWW8"/>
<keyword evidence="2" id="KW-0472">Membrane</keyword>
<dbReference type="InterPro" id="IPR051681">
    <property type="entry name" value="Ser/Thr_Kinases-Pseudokinases"/>
</dbReference>
<dbReference type="SUPFAM" id="SSF56112">
    <property type="entry name" value="Protein kinase-like (PK-like)"/>
    <property type="match status" value="1"/>
</dbReference>
<feature type="compositionally biased region" description="Basic and acidic residues" evidence="1">
    <location>
        <begin position="398"/>
        <end position="408"/>
    </location>
</feature>
<sequence>MQSTRDRISTSIDTVEPKLNTELASQLSSLLRVVAALPHCNFLVQVDKLYPESFIAMTAGDGRRLGSSSSYMSAVLPSNFTFFGYDGTNSDLARQLYLRAQTGDTAKPLTSFQVPNKVQQRLDDLNIRWDGLSGIAQLALLWDTGFGITLDNKPVQIWTLGGHSMTDLAIPLVQFQAVGCVEMNCTQPDNTTSYSNLYCNGEQMLNAVRCVMDEFVETVKIHGAMWITGGNPKSIPIPRVRKHEWEEDSTKISYSIFAVHTVDKNEEPAYGVCPTSDENEGYGSLVLSCYPIGKVSDDVRSAMEEVQGTPWVSRWVVEDYSGVRPGESASNSFSNSHGGFNMLLLAPIIGGVVVVVGIIGLVLFFKRRRVKNASNDNTPEENLGSPHSLYHRATTSPSDDKIPLERPTNETTDMETASSRNTSNRLRRMSNETTLSSESNVTLKTLLGSEYLVGKRIAYELIHFDRALSKGANGEVWIGEYQGQQVALKRLFQNKNNRAEDVEEFAREIELNASLTHPNVVAFIGVAWNTLNNLVMVLEFFPGGDLQDYLAKNADLLTWAKDKIDIAIGLGRALEYLHVRSPPLIHRDIKSRNVLLTRKLEPKLIDFGVSRGRQEYSMTAGVGTPYWTAPEILEGKRYTEQADIYSFGVVLSELDTCKLPYHDAVAPDGKKPKPFQILTDVMAGTLRPSYSDTCPRRIRRLGVACCQNDPTRRPTAAQVVAMLEGDD</sequence>